<comment type="subunit">
    <text evidence="7">Homotrimer.</text>
</comment>
<protein>
    <recommendedName>
        <fullName evidence="7">UDP-3-O-acylglucosamine N-acyltransferase</fullName>
        <ecNumber evidence="7">2.3.1.191</ecNumber>
    </recommendedName>
</protein>
<accession>A0A315ZGS4</accession>
<feature type="active site" description="Proton acceptor" evidence="7">
    <location>
        <position position="242"/>
    </location>
</feature>
<keyword evidence="2 7" id="KW-0441">Lipid A biosynthesis</keyword>
<evidence type="ECO:0000256" key="3">
    <source>
        <dbReference type="ARBA" id="ARBA00022679"/>
    </source>
</evidence>
<sequence length="346" mass="36704">MELSVNQIAQIIKGEVVGDGEKKIHNISKIQEGTEGTLSFLANPKYEEHIYSTNASAVLVNKDFKPKKEIASTLIYVEDAYVAFTELLTEYQKLILSLKVGIESPSFIDDSAQVGDQIYVGAFAYIGKNVKIGNNVKIYPNTFIGDNVTIGDNCTLYAGVKVYNDTIIGNHCTLQAGAVIGSDGFGFAPQKDGTYKTIPQIGNVILEDNVDIGANTVVDCATMGSTVVKQGAKLDNLIQVAHNVVIGKNTVIASQTGVSGSSTIGDNCMIGGQVGVAGHLSVANGTQIGAQSGLAKSVKEENTKIMGTPAISFAQNLKAFAVTRNLPELAKTVKQLEKEIANLKKD</sequence>
<dbReference type="GO" id="GO:0016020">
    <property type="term" value="C:membrane"/>
    <property type="evidence" value="ECO:0007669"/>
    <property type="project" value="GOC"/>
</dbReference>
<gene>
    <name evidence="7" type="primary">lpxD</name>
    <name evidence="9" type="ORF">BC781_1011183</name>
</gene>
<organism evidence="9 10">
    <name type="scientific">Sediminitomix flava</name>
    <dbReference type="NCBI Taxonomy" id="379075"/>
    <lineage>
        <taxon>Bacteria</taxon>
        <taxon>Pseudomonadati</taxon>
        <taxon>Bacteroidota</taxon>
        <taxon>Cytophagia</taxon>
        <taxon>Cytophagales</taxon>
        <taxon>Flammeovirgaceae</taxon>
        <taxon>Sediminitomix</taxon>
    </lineage>
</organism>
<evidence type="ECO:0000256" key="5">
    <source>
        <dbReference type="ARBA" id="ARBA00023098"/>
    </source>
</evidence>
<proteinExistence type="inferred from homology"/>
<comment type="pathway">
    <text evidence="7">Bacterial outer membrane biogenesis; LPS lipid A biosynthesis.</text>
</comment>
<comment type="caution">
    <text evidence="9">The sequence shown here is derived from an EMBL/GenBank/DDBJ whole genome shotgun (WGS) entry which is preliminary data.</text>
</comment>
<evidence type="ECO:0000313" key="10">
    <source>
        <dbReference type="Proteomes" id="UP000245535"/>
    </source>
</evidence>
<keyword evidence="10" id="KW-1185">Reference proteome</keyword>
<evidence type="ECO:0000256" key="1">
    <source>
        <dbReference type="ARBA" id="ARBA00022516"/>
    </source>
</evidence>
<evidence type="ECO:0000256" key="4">
    <source>
        <dbReference type="ARBA" id="ARBA00022737"/>
    </source>
</evidence>
<dbReference type="InterPro" id="IPR018357">
    <property type="entry name" value="Hexapep_transf_CS"/>
</dbReference>
<dbReference type="OrthoDB" id="9784739at2"/>
<evidence type="ECO:0000313" key="9">
    <source>
        <dbReference type="EMBL" id="PWJ44805.1"/>
    </source>
</evidence>
<keyword evidence="3 7" id="KW-0808">Transferase</keyword>
<dbReference type="HAMAP" id="MF_00523">
    <property type="entry name" value="LpxD"/>
    <property type="match status" value="1"/>
</dbReference>
<dbReference type="SUPFAM" id="SSF51161">
    <property type="entry name" value="Trimeric LpxA-like enzymes"/>
    <property type="match status" value="1"/>
</dbReference>
<keyword evidence="1 7" id="KW-0444">Lipid biosynthesis</keyword>
<dbReference type="Pfam" id="PF04613">
    <property type="entry name" value="LpxD"/>
    <property type="match status" value="1"/>
</dbReference>
<dbReference type="Pfam" id="PF14602">
    <property type="entry name" value="Hexapep_2"/>
    <property type="match status" value="1"/>
</dbReference>
<reference evidence="9 10" key="1">
    <citation type="submission" date="2018-03" db="EMBL/GenBank/DDBJ databases">
        <title>Genomic Encyclopedia of Archaeal and Bacterial Type Strains, Phase II (KMG-II): from individual species to whole genera.</title>
        <authorList>
            <person name="Goeker M."/>
        </authorList>
    </citation>
    <scope>NUCLEOTIDE SEQUENCE [LARGE SCALE GENOMIC DNA]</scope>
    <source>
        <strain evidence="9 10">DSM 28229</strain>
    </source>
</reference>
<dbReference type="GO" id="GO:0009245">
    <property type="term" value="P:lipid A biosynthetic process"/>
    <property type="evidence" value="ECO:0007669"/>
    <property type="project" value="UniProtKB-UniRule"/>
</dbReference>
<evidence type="ECO:0000256" key="2">
    <source>
        <dbReference type="ARBA" id="ARBA00022556"/>
    </source>
</evidence>
<dbReference type="PANTHER" id="PTHR43378">
    <property type="entry name" value="UDP-3-O-ACYLGLUCOSAMINE N-ACYLTRANSFERASE"/>
    <property type="match status" value="1"/>
</dbReference>
<dbReference type="GO" id="GO:0103118">
    <property type="term" value="F:UDP-3-O-[(3R)-3-hydroxyacyl]-glucosamine N-acyltransferase activity"/>
    <property type="evidence" value="ECO:0007669"/>
    <property type="project" value="UniProtKB-EC"/>
</dbReference>
<keyword evidence="6 7" id="KW-0012">Acyltransferase</keyword>
<evidence type="ECO:0000256" key="6">
    <source>
        <dbReference type="ARBA" id="ARBA00023315"/>
    </source>
</evidence>
<dbReference type="UniPathway" id="UPA00973"/>
<dbReference type="NCBIfam" id="TIGR01853">
    <property type="entry name" value="lipid_A_lpxD"/>
    <property type="match status" value="1"/>
</dbReference>
<dbReference type="RefSeq" id="WP_109616274.1">
    <property type="nucleotide sequence ID" value="NZ_QGDO01000001.1"/>
</dbReference>
<dbReference type="GO" id="GO:0016410">
    <property type="term" value="F:N-acyltransferase activity"/>
    <property type="evidence" value="ECO:0007669"/>
    <property type="project" value="InterPro"/>
</dbReference>
<dbReference type="Proteomes" id="UP000245535">
    <property type="component" value="Unassembled WGS sequence"/>
</dbReference>
<keyword evidence="5 7" id="KW-0443">Lipid metabolism</keyword>
<dbReference type="Gene3D" id="2.160.10.10">
    <property type="entry name" value="Hexapeptide repeat proteins"/>
    <property type="match status" value="1"/>
</dbReference>
<dbReference type="InterPro" id="IPR011004">
    <property type="entry name" value="Trimer_LpxA-like_sf"/>
</dbReference>
<comment type="catalytic activity">
    <reaction evidence="7">
        <text>a UDP-3-O-[(3R)-3-hydroxyacyl]-alpha-D-glucosamine + a (3R)-hydroxyacyl-[ACP] = a UDP-2-N,3-O-bis[(3R)-3-hydroxyacyl]-alpha-D-glucosamine + holo-[ACP] + H(+)</text>
        <dbReference type="Rhea" id="RHEA:53836"/>
        <dbReference type="Rhea" id="RHEA-COMP:9685"/>
        <dbReference type="Rhea" id="RHEA-COMP:9945"/>
        <dbReference type="ChEBI" id="CHEBI:15378"/>
        <dbReference type="ChEBI" id="CHEBI:64479"/>
        <dbReference type="ChEBI" id="CHEBI:78827"/>
        <dbReference type="ChEBI" id="CHEBI:137740"/>
        <dbReference type="ChEBI" id="CHEBI:137748"/>
        <dbReference type="EC" id="2.3.1.191"/>
    </reaction>
</comment>
<name>A0A315ZGS4_SEDFL</name>
<dbReference type="CDD" id="cd03352">
    <property type="entry name" value="LbH_LpxD"/>
    <property type="match status" value="1"/>
</dbReference>
<dbReference type="EMBL" id="QGDO01000001">
    <property type="protein sequence ID" value="PWJ44805.1"/>
    <property type="molecule type" value="Genomic_DNA"/>
</dbReference>
<feature type="domain" description="UDP-3-O-[3-hydroxymyristoyl] glucosamine N-acyltransferase non-repeat region" evidence="8">
    <location>
        <begin position="23"/>
        <end position="88"/>
    </location>
</feature>
<keyword evidence="4 7" id="KW-0677">Repeat</keyword>
<dbReference type="NCBIfam" id="NF002060">
    <property type="entry name" value="PRK00892.1"/>
    <property type="match status" value="1"/>
</dbReference>
<dbReference type="EC" id="2.3.1.191" evidence="7"/>
<dbReference type="PANTHER" id="PTHR43378:SF2">
    <property type="entry name" value="UDP-3-O-ACYLGLUCOSAMINE N-ACYLTRANSFERASE 1, MITOCHONDRIAL-RELATED"/>
    <property type="match status" value="1"/>
</dbReference>
<evidence type="ECO:0000256" key="7">
    <source>
        <dbReference type="HAMAP-Rule" id="MF_00523"/>
    </source>
</evidence>
<dbReference type="PROSITE" id="PS00101">
    <property type="entry name" value="HEXAPEP_TRANSFERASES"/>
    <property type="match status" value="1"/>
</dbReference>
<dbReference type="InterPro" id="IPR020573">
    <property type="entry name" value="UDP_GlcNAc_AcTrfase_non-rep"/>
</dbReference>
<comment type="function">
    <text evidence="7">Catalyzes the N-acylation of UDP-3-O-acylglucosamine using 3-hydroxyacyl-ACP as the acyl donor. Is involved in the biosynthesis of lipid A, a phosphorylated glycolipid that anchors the lipopolysaccharide to the outer membrane of the cell.</text>
</comment>
<dbReference type="Gene3D" id="3.40.1390.10">
    <property type="entry name" value="MurE/MurF, N-terminal domain"/>
    <property type="match status" value="1"/>
</dbReference>
<dbReference type="InterPro" id="IPR007691">
    <property type="entry name" value="LpxD"/>
</dbReference>
<dbReference type="InterPro" id="IPR001451">
    <property type="entry name" value="Hexapep"/>
</dbReference>
<dbReference type="AlphaFoldDB" id="A0A315ZGS4"/>
<evidence type="ECO:0000259" key="8">
    <source>
        <dbReference type="Pfam" id="PF04613"/>
    </source>
</evidence>
<dbReference type="Pfam" id="PF00132">
    <property type="entry name" value="Hexapep"/>
    <property type="match status" value="2"/>
</dbReference>
<comment type="similarity">
    <text evidence="7">Belongs to the transferase hexapeptide repeat family. LpxD subfamily.</text>
</comment>